<evidence type="ECO:0000313" key="1">
    <source>
        <dbReference type="EMBL" id="CAB4148162.1"/>
    </source>
</evidence>
<reference evidence="1" key="1">
    <citation type="submission" date="2020-04" db="EMBL/GenBank/DDBJ databases">
        <authorList>
            <person name="Chiriac C."/>
            <person name="Salcher M."/>
            <person name="Ghai R."/>
            <person name="Kavagutti S V."/>
        </authorList>
    </citation>
    <scope>NUCLEOTIDE SEQUENCE</scope>
</reference>
<organism evidence="1">
    <name type="scientific">uncultured Caudovirales phage</name>
    <dbReference type="NCBI Taxonomy" id="2100421"/>
    <lineage>
        <taxon>Viruses</taxon>
        <taxon>Duplodnaviria</taxon>
        <taxon>Heunggongvirae</taxon>
        <taxon>Uroviricota</taxon>
        <taxon>Caudoviricetes</taxon>
        <taxon>Peduoviridae</taxon>
        <taxon>Maltschvirus</taxon>
        <taxon>Maltschvirus maltsch</taxon>
    </lineage>
</organism>
<evidence type="ECO:0000313" key="2">
    <source>
        <dbReference type="EMBL" id="CAB4158169.1"/>
    </source>
</evidence>
<accession>A0A6J5MP64</accession>
<proteinExistence type="predicted"/>
<protein>
    <submittedName>
        <fullName evidence="1">Uncharacterized protein</fullName>
    </submittedName>
</protein>
<dbReference type="EMBL" id="LR796484">
    <property type="protein sequence ID" value="CAB4148162.1"/>
    <property type="molecule type" value="Genomic_DNA"/>
</dbReference>
<gene>
    <name evidence="1" type="ORF">UFOVP429_129</name>
    <name evidence="2" type="ORF">UFOVP696_38</name>
</gene>
<dbReference type="EMBL" id="LR796666">
    <property type="protein sequence ID" value="CAB4158169.1"/>
    <property type="molecule type" value="Genomic_DNA"/>
</dbReference>
<name>A0A6J5MP64_9CAUD</name>
<sequence length="355" mass="38667">MSFINNLDSGFVRKASATNTDSSSSLGRARLDNEFSVNKFGGVDRVQASSYDTNPTVFKSIQDKPASTQANPVEYLGTQIPINYKFNLPPHDWSLPLRPSAMDPELVKSPYENASFHGYRRGRIWYWQTAGDVSSIDNTTGAVTKASDASKNKAGVKGAESMLLDRNYGFQFLYNPETIQTNVARNMDITPSSADTLRVVAGVFPGQETVSLSIILDRTNDFAYAKATGRGSSNYYTSGFPDRLKQNFDQQLKDLLAQGTMADLEYLFRAINGAGSGDKQWTTLLGKKTANVGYLQPTLLGIALGPLVHENLSYVGWISNVSITHTAFTETMIPLRTQVSLSIECFSGSGISGGA</sequence>